<keyword evidence="1" id="KW-1133">Transmembrane helix</keyword>
<dbReference type="InterPro" id="IPR013783">
    <property type="entry name" value="Ig-like_fold"/>
</dbReference>
<name>A0A1F5ITG8_9BACT</name>
<dbReference type="AlphaFoldDB" id="A0A1F5ITG8"/>
<gene>
    <name evidence="2" type="ORF">A2871_03315</name>
</gene>
<feature type="transmembrane region" description="Helical" evidence="1">
    <location>
        <begin position="21"/>
        <end position="41"/>
    </location>
</feature>
<reference evidence="2 3" key="1">
    <citation type="journal article" date="2016" name="Nat. Commun.">
        <title>Thousands of microbial genomes shed light on interconnected biogeochemical processes in an aquifer system.</title>
        <authorList>
            <person name="Anantharaman K."/>
            <person name="Brown C.T."/>
            <person name="Hug L.A."/>
            <person name="Sharon I."/>
            <person name="Castelle C.J."/>
            <person name="Probst A.J."/>
            <person name="Thomas B.C."/>
            <person name="Singh A."/>
            <person name="Wilkins M.J."/>
            <person name="Karaoz U."/>
            <person name="Brodie E.L."/>
            <person name="Williams K.H."/>
            <person name="Hubbard S.S."/>
            <person name="Banfield J.F."/>
        </authorList>
    </citation>
    <scope>NUCLEOTIDE SEQUENCE [LARGE SCALE GENOMIC DNA]</scope>
</reference>
<evidence type="ECO:0000313" key="2">
    <source>
        <dbReference type="EMBL" id="OGE19662.1"/>
    </source>
</evidence>
<keyword evidence="1" id="KW-0472">Membrane</keyword>
<comment type="caution">
    <text evidence="2">The sequence shown here is derived from an EMBL/GenBank/DDBJ whole genome shotgun (WGS) entry which is preliminary data.</text>
</comment>
<accession>A0A1F5ITG8</accession>
<organism evidence="2 3">
    <name type="scientific">Candidatus Daviesbacteria bacterium RIFCSPHIGHO2_01_FULL_41_23</name>
    <dbReference type="NCBI Taxonomy" id="1797764"/>
    <lineage>
        <taxon>Bacteria</taxon>
        <taxon>Candidatus Daviesiibacteriota</taxon>
    </lineage>
</organism>
<dbReference type="EMBL" id="MFCR01000002">
    <property type="protein sequence ID" value="OGE19662.1"/>
    <property type="molecule type" value="Genomic_DNA"/>
</dbReference>
<evidence type="ECO:0000256" key="1">
    <source>
        <dbReference type="SAM" id="Phobius"/>
    </source>
</evidence>
<sequence>MRNGYQSRRSYKRLARRSRRNFIITLIITGALIYATITWILPNFIGGLGFAKNIIQPPRKIATPPSGNSALAPPVLNIPYEATGTGEISIPGFGTPGSKVILYIDDEEKQTAEVSSGGSFIFENVTLNLGTNNISGRTLDEQNKTSLPSKNIIVIYDNEKPVLEVSEPEDGKTIQGEKKVRVAGKTDPGIKVFVNDTQVIVAGDGNFGIDWPLGDGDNFISIKAVDSAGNSAEMQKKVIFQAEIPAQETQ</sequence>
<proteinExistence type="predicted"/>
<dbReference type="Gene3D" id="2.60.40.10">
    <property type="entry name" value="Immunoglobulins"/>
    <property type="match status" value="1"/>
</dbReference>
<protein>
    <recommendedName>
        <fullName evidence="4">Bacterial Ig domain-containing protein</fullName>
    </recommendedName>
</protein>
<evidence type="ECO:0000313" key="3">
    <source>
        <dbReference type="Proteomes" id="UP000176336"/>
    </source>
</evidence>
<dbReference type="Proteomes" id="UP000176336">
    <property type="component" value="Unassembled WGS sequence"/>
</dbReference>
<evidence type="ECO:0008006" key="4">
    <source>
        <dbReference type="Google" id="ProtNLM"/>
    </source>
</evidence>
<dbReference type="Pfam" id="PF09136">
    <property type="entry name" value="Glucodextran_B"/>
    <property type="match status" value="1"/>
</dbReference>
<keyword evidence="1" id="KW-0812">Transmembrane</keyword>